<organism evidence="11 12">
    <name type="scientific">Mycoplasmopsis pullorum</name>
    <dbReference type="NCBI Taxonomy" id="48003"/>
    <lineage>
        <taxon>Bacteria</taxon>
        <taxon>Bacillati</taxon>
        <taxon>Mycoplasmatota</taxon>
        <taxon>Mycoplasmoidales</taxon>
        <taxon>Metamycoplasmataceae</taxon>
        <taxon>Mycoplasmopsis</taxon>
    </lineage>
</organism>
<dbReference type="SMART" id="SM00382">
    <property type="entry name" value="AAA"/>
    <property type="match status" value="1"/>
</dbReference>
<name>A0A1L4FSJ9_9BACT</name>
<feature type="transmembrane region" description="Helical" evidence="8">
    <location>
        <begin position="14"/>
        <end position="36"/>
    </location>
</feature>
<feature type="transmembrane region" description="Helical" evidence="8">
    <location>
        <begin position="51"/>
        <end position="70"/>
    </location>
</feature>
<evidence type="ECO:0000256" key="8">
    <source>
        <dbReference type="SAM" id="Phobius"/>
    </source>
</evidence>
<evidence type="ECO:0000259" key="10">
    <source>
        <dbReference type="PROSITE" id="PS50929"/>
    </source>
</evidence>
<comment type="similarity">
    <text evidence="2">Belongs to the ABC transporter superfamily.</text>
</comment>
<evidence type="ECO:0000259" key="9">
    <source>
        <dbReference type="PROSITE" id="PS50893"/>
    </source>
</evidence>
<evidence type="ECO:0000256" key="1">
    <source>
        <dbReference type="ARBA" id="ARBA00004651"/>
    </source>
</evidence>
<dbReference type="GO" id="GO:0016887">
    <property type="term" value="F:ATP hydrolysis activity"/>
    <property type="evidence" value="ECO:0007669"/>
    <property type="project" value="InterPro"/>
</dbReference>
<dbReference type="InterPro" id="IPR011527">
    <property type="entry name" value="ABC1_TM_dom"/>
</dbReference>
<evidence type="ECO:0000256" key="4">
    <source>
        <dbReference type="ARBA" id="ARBA00022741"/>
    </source>
</evidence>
<dbReference type="RefSeq" id="WP_073372584.1">
    <property type="nucleotide sequence ID" value="NZ_CP017813.1"/>
</dbReference>
<keyword evidence="7 8" id="KW-0472">Membrane</keyword>
<feature type="transmembrane region" description="Helical" evidence="8">
    <location>
        <begin position="121"/>
        <end position="141"/>
    </location>
</feature>
<dbReference type="PANTHER" id="PTHR24221:SF503">
    <property type="entry name" value="MITOCHONDRIAL POTASSIUM CHANNEL ATP-BINDING SUBUNIT"/>
    <property type="match status" value="1"/>
</dbReference>
<evidence type="ECO:0000256" key="6">
    <source>
        <dbReference type="ARBA" id="ARBA00022989"/>
    </source>
</evidence>
<dbReference type="GO" id="GO:0005524">
    <property type="term" value="F:ATP binding"/>
    <property type="evidence" value="ECO:0007669"/>
    <property type="project" value="UniProtKB-KW"/>
</dbReference>
<dbReference type="OrthoDB" id="400175at2"/>
<dbReference type="AlphaFoldDB" id="A0A1L4FSJ9"/>
<dbReference type="GO" id="GO:0140359">
    <property type="term" value="F:ABC-type transporter activity"/>
    <property type="evidence" value="ECO:0007669"/>
    <property type="project" value="InterPro"/>
</dbReference>
<evidence type="ECO:0008006" key="13">
    <source>
        <dbReference type="Google" id="ProtNLM"/>
    </source>
</evidence>
<gene>
    <name evidence="11" type="ORF">BLA55_02850</name>
</gene>
<feature type="transmembrane region" description="Helical" evidence="8">
    <location>
        <begin position="147"/>
        <end position="166"/>
    </location>
</feature>
<dbReference type="InterPro" id="IPR036640">
    <property type="entry name" value="ABC1_TM_sf"/>
</dbReference>
<dbReference type="PROSITE" id="PS50893">
    <property type="entry name" value="ABC_TRANSPORTER_2"/>
    <property type="match status" value="1"/>
</dbReference>
<feature type="domain" description="ABC transmembrane type-1" evidence="10">
    <location>
        <begin position="17"/>
        <end position="295"/>
    </location>
</feature>
<proteinExistence type="inferred from homology"/>
<dbReference type="SUPFAM" id="SSF90123">
    <property type="entry name" value="ABC transporter transmembrane region"/>
    <property type="match status" value="1"/>
</dbReference>
<dbReference type="InterPro" id="IPR003593">
    <property type="entry name" value="AAA+_ATPase"/>
</dbReference>
<dbReference type="STRING" id="48003.BLA55_02850"/>
<feature type="transmembrane region" description="Helical" evidence="8">
    <location>
        <begin position="242"/>
        <end position="259"/>
    </location>
</feature>
<dbReference type="Pfam" id="PF00664">
    <property type="entry name" value="ABC_membrane"/>
    <property type="match status" value="1"/>
</dbReference>
<dbReference type="InterPro" id="IPR017871">
    <property type="entry name" value="ABC_transporter-like_CS"/>
</dbReference>
<dbReference type="Gene3D" id="3.40.50.300">
    <property type="entry name" value="P-loop containing nucleotide triphosphate hydrolases"/>
    <property type="match status" value="1"/>
</dbReference>
<evidence type="ECO:0000256" key="7">
    <source>
        <dbReference type="ARBA" id="ARBA00023136"/>
    </source>
</evidence>
<dbReference type="InterPro" id="IPR003439">
    <property type="entry name" value="ABC_transporter-like_ATP-bd"/>
</dbReference>
<dbReference type="GO" id="GO:0005886">
    <property type="term" value="C:plasma membrane"/>
    <property type="evidence" value="ECO:0007669"/>
    <property type="project" value="UniProtKB-SubCell"/>
</dbReference>
<dbReference type="Gene3D" id="1.20.1560.10">
    <property type="entry name" value="ABC transporter type 1, transmembrane domain"/>
    <property type="match status" value="1"/>
</dbReference>
<dbReference type="InterPro" id="IPR027417">
    <property type="entry name" value="P-loop_NTPase"/>
</dbReference>
<dbReference type="Proteomes" id="UP000184322">
    <property type="component" value="Chromosome"/>
</dbReference>
<dbReference type="PROSITE" id="PS50929">
    <property type="entry name" value="ABC_TM1F"/>
    <property type="match status" value="1"/>
</dbReference>
<evidence type="ECO:0000256" key="2">
    <source>
        <dbReference type="ARBA" id="ARBA00005417"/>
    </source>
</evidence>
<sequence length="513" mass="59980">MKWNRLILQDKKSYFKALFIGVLNSIFIVLGTWLFYKALENLNASQLSMSLYFLLGFIGCEIFSIFFEYYKQKLFIWLIYSTQNNLRYAFFNKLNEIHPRDFKNQANESFLNLLETDSNNVAQYALVQVTILSYITVVIGYTILYAYLAWMIILIFWAISIVKFLIQLITIKFKAKNTVRAKALQENLFIKIGNYANNFLSFVFADKTKLIAHLFVKNINGIYIKEAKYAAISSTFGFIQNLLNWIALATCFVTGLLMYQNQIISLSLFIIFVTYFNRFDSNFRALFDVFEDVKLIKEYNKKVNDFFAKFQTKNLLNKVEFEKLSIENLSFKYEDKQILDNINLTIDKNKKYLISGKSGAGKSTLVELIFNLLPNYQGTIKLNDYTIQKSDDLSSNFALMNDEIILPEIIEKEYWQQSQVQDLLDNLVIDFIDFNQNTETNKLSLGQKQRLILLNTLMQDKNIYVLDESLSNIDKANQVKIFDYLVSLNKTIIFVSHHFNQQMIAKLDQVFTI</sequence>
<keyword evidence="5" id="KW-0067">ATP-binding</keyword>
<keyword evidence="12" id="KW-1185">Reference proteome</keyword>
<evidence type="ECO:0000256" key="5">
    <source>
        <dbReference type="ARBA" id="ARBA00022840"/>
    </source>
</evidence>
<accession>A0A1L4FSJ9</accession>
<comment type="subcellular location">
    <subcellularLocation>
        <location evidence="1">Cell membrane</location>
        <topology evidence="1">Multi-pass membrane protein</topology>
    </subcellularLocation>
</comment>
<evidence type="ECO:0000256" key="3">
    <source>
        <dbReference type="ARBA" id="ARBA00022692"/>
    </source>
</evidence>
<dbReference type="EMBL" id="CP017813">
    <property type="protein sequence ID" value="APJ38580.1"/>
    <property type="molecule type" value="Genomic_DNA"/>
</dbReference>
<keyword evidence="4" id="KW-0547">Nucleotide-binding</keyword>
<protein>
    <recommendedName>
        <fullName evidence="13">ABC transporter ATP-binding protein</fullName>
    </recommendedName>
</protein>
<keyword evidence="3 8" id="KW-0812">Transmembrane</keyword>
<dbReference type="PROSITE" id="PS00211">
    <property type="entry name" value="ABC_TRANSPORTER_1"/>
    <property type="match status" value="1"/>
</dbReference>
<dbReference type="SUPFAM" id="SSF52540">
    <property type="entry name" value="P-loop containing nucleoside triphosphate hydrolases"/>
    <property type="match status" value="1"/>
</dbReference>
<feature type="domain" description="ABC transporter" evidence="9">
    <location>
        <begin position="324"/>
        <end position="512"/>
    </location>
</feature>
<dbReference type="InterPro" id="IPR039421">
    <property type="entry name" value="Type_1_exporter"/>
</dbReference>
<evidence type="ECO:0000313" key="11">
    <source>
        <dbReference type="EMBL" id="APJ38580.1"/>
    </source>
</evidence>
<keyword evidence="6 8" id="KW-1133">Transmembrane helix</keyword>
<reference evidence="12" key="1">
    <citation type="submission" date="2016-10" db="EMBL/GenBank/DDBJ databases">
        <authorList>
            <person name="Beylefeld A."/>
            <person name="Abolnik C."/>
        </authorList>
    </citation>
    <scope>NUCLEOTIDE SEQUENCE [LARGE SCALE GENOMIC DNA]</scope>
    <source>
        <strain evidence="12">B359_6</strain>
    </source>
</reference>
<dbReference type="KEGG" id="mpul:BLA55_02850"/>
<dbReference type="Pfam" id="PF00005">
    <property type="entry name" value="ABC_tran"/>
    <property type="match status" value="1"/>
</dbReference>
<evidence type="ECO:0000313" key="12">
    <source>
        <dbReference type="Proteomes" id="UP000184322"/>
    </source>
</evidence>
<dbReference type="PANTHER" id="PTHR24221">
    <property type="entry name" value="ATP-BINDING CASSETTE SUB-FAMILY B"/>
    <property type="match status" value="1"/>
</dbReference>